<dbReference type="Proteomes" id="UP000187209">
    <property type="component" value="Unassembled WGS sequence"/>
</dbReference>
<sequence>MLEAICKNLEIRSFLESFPHHHWKKAIEGAALFGIRKLKSYNIPVTMSTLDEILNPSQSQYKIKHKLNSMKQELKELCSAIKRIERKTQSSADIFKENGIEVALNNKKSLDLNMKERAGSTRALQKISPNLQQRPSTPGFSGFNKELKEPRICPLGDAKRLIRFANPPRTSIPGSGEVMKIACEFLPSKSGLAGQIG</sequence>
<comment type="caution">
    <text evidence="1">The sequence shown here is derived from an EMBL/GenBank/DDBJ whole genome shotgun (WGS) entry which is preliminary data.</text>
</comment>
<reference evidence="1 2" key="1">
    <citation type="submission" date="2016-11" db="EMBL/GenBank/DDBJ databases">
        <title>The macronuclear genome of Stentor coeruleus: a giant cell with tiny introns.</title>
        <authorList>
            <person name="Slabodnick M."/>
            <person name="Ruby J.G."/>
            <person name="Reiff S.B."/>
            <person name="Swart E.C."/>
            <person name="Gosai S."/>
            <person name="Prabakaran S."/>
            <person name="Witkowska E."/>
            <person name="Larue G.E."/>
            <person name="Fisher S."/>
            <person name="Freeman R.M."/>
            <person name="Gunawardena J."/>
            <person name="Chu W."/>
            <person name="Stover N.A."/>
            <person name="Gregory B.D."/>
            <person name="Nowacki M."/>
            <person name="Derisi J."/>
            <person name="Roy S.W."/>
            <person name="Marshall W.F."/>
            <person name="Sood P."/>
        </authorList>
    </citation>
    <scope>NUCLEOTIDE SEQUENCE [LARGE SCALE GENOMIC DNA]</scope>
    <source>
        <strain evidence="1">WM001</strain>
    </source>
</reference>
<dbReference type="EMBL" id="MPUH01001026">
    <property type="protein sequence ID" value="OMJ71065.1"/>
    <property type="molecule type" value="Genomic_DNA"/>
</dbReference>
<name>A0A1R2B304_9CILI</name>
<gene>
    <name evidence="1" type="ORF">SteCoe_30822</name>
</gene>
<evidence type="ECO:0000313" key="2">
    <source>
        <dbReference type="Proteomes" id="UP000187209"/>
    </source>
</evidence>
<organism evidence="1 2">
    <name type="scientific">Stentor coeruleus</name>
    <dbReference type="NCBI Taxonomy" id="5963"/>
    <lineage>
        <taxon>Eukaryota</taxon>
        <taxon>Sar</taxon>
        <taxon>Alveolata</taxon>
        <taxon>Ciliophora</taxon>
        <taxon>Postciliodesmatophora</taxon>
        <taxon>Heterotrichea</taxon>
        <taxon>Heterotrichida</taxon>
        <taxon>Stentoridae</taxon>
        <taxon>Stentor</taxon>
    </lineage>
</organism>
<accession>A0A1R2B304</accession>
<protein>
    <submittedName>
        <fullName evidence="1">Uncharacterized protein</fullName>
    </submittedName>
</protein>
<keyword evidence="2" id="KW-1185">Reference proteome</keyword>
<dbReference type="AlphaFoldDB" id="A0A1R2B304"/>
<proteinExistence type="predicted"/>
<evidence type="ECO:0000313" key="1">
    <source>
        <dbReference type="EMBL" id="OMJ71065.1"/>
    </source>
</evidence>